<proteinExistence type="predicted"/>
<evidence type="ECO:0000259" key="15">
    <source>
        <dbReference type="PROSITE" id="PS50109"/>
    </source>
</evidence>
<evidence type="ECO:0000256" key="5">
    <source>
        <dbReference type="ARBA" id="ARBA00022553"/>
    </source>
</evidence>
<feature type="domain" description="Histidine kinase" evidence="15">
    <location>
        <begin position="334"/>
        <end position="531"/>
    </location>
</feature>
<dbReference type="GO" id="GO:0000155">
    <property type="term" value="F:phosphorelay sensor kinase activity"/>
    <property type="evidence" value="ECO:0007669"/>
    <property type="project" value="InterPro"/>
</dbReference>
<keyword evidence="11 14" id="KW-1133">Transmembrane helix</keyword>
<dbReference type="GO" id="GO:0007234">
    <property type="term" value="P:osmosensory signaling via phosphorelay pathway"/>
    <property type="evidence" value="ECO:0007669"/>
    <property type="project" value="TreeGrafter"/>
</dbReference>
<keyword evidence="7 14" id="KW-0812">Transmembrane</keyword>
<dbReference type="Pfam" id="PF02518">
    <property type="entry name" value="HATPase_c"/>
    <property type="match status" value="1"/>
</dbReference>
<dbReference type="Pfam" id="PF14689">
    <property type="entry name" value="SPOB_a"/>
    <property type="match status" value="1"/>
</dbReference>
<evidence type="ECO:0000256" key="9">
    <source>
        <dbReference type="ARBA" id="ARBA00022777"/>
    </source>
</evidence>
<evidence type="ECO:0000256" key="8">
    <source>
        <dbReference type="ARBA" id="ARBA00022741"/>
    </source>
</evidence>
<dbReference type="SUPFAM" id="SSF103190">
    <property type="entry name" value="Sensory domain-like"/>
    <property type="match status" value="1"/>
</dbReference>
<feature type="transmembrane region" description="Helical" evidence="14">
    <location>
        <begin position="12"/>
        <end position="33"/>
    </location>
</feature>
<evidence type="ECO:0000256" key="13">
    <source>
        <dbReference type="ARBA" id="ARBA00023136"/>
    </source>
</evidence>
<keyword evidence="17" id="KW-1185">Reference proteome</keyword>
<keyword evidence="13 14" id="KW-0472">Membrane</keyword>
<feature type="transmembrane region" description="Helical" evidence="14">
    <location>
        <begin position="173"/>
        <end position="191"/>
    </location>
</feature>
<dbReference type="GO" id="GO:0000156">
    <property type="term" value="F:phosphorelay response regulator activity"/>
    <property type="evidence" value="ECO:0007669"/>
    <property type="project" value="TreeGrafter"/>
</dbReference>
<dbReference type="InterPro" id="IPR036890">
    <property type="entry name" value="HATPase_C_sf"/>
</dbReference>
<keyword evidence="4" id="KW-1003">Cell membrane</keyword>
<evidence type="ECO:0000313" key="16">
    <source>
        <dbReference type="EMBL" id="SOC35229.1"/>
    </source>
</evidence>
<dbReference type="InterPro" id="IPR039506">
    <property type="entry name" value="SPOB_a"/>
</dbReference>
<dbReference type="SUPFAM" id="SSF55785">
    <property type="entry name" value="PYP-like sensor domain (PAS domain)"/>
    <property type="match status" value="1"/>
</dbReference>
<gene>
    <name evidence="16" type="ORF">SAMN05877842_101320</name>
</gene>
<sequence length="535" mass="59892">MKFSSMQSKFFFYTLLIIFSITIVTGISFYYTISDAIKEEVGLKALQIAKTTANRPDVIEGLYTENPSEILQPIAEEIRIDTESEYVVIGDKNGIRYAHPVKERIGEEMVGGDNDDALKYGLSYISESTGTLGPAIRGKVPIFGYDGEIIGVVSVGYLKTNINSIFLNYLDNIILIILIGLVIGTFCSFLLSKRIKKDLLNYEPKEIAELLKQRNALIESVREGIIMVNQNGIITVANSAAYKTLSMCENDQLIGKEIRDAIPNTNMYEVLKTGEKQLDKPIEIGGKKTIVNRIPIWNEGKVVGAVSSFRLQSEIDSLVMELSQVKKYTEALRAQTHEYNNFLYTISGLVQLENYDEAISLIHSERADQGSLIHFISYRINDSFINGILIGFFNRAKELKVKFILDEDSKLERLPKKLPKHLFVSILGNLVTNAFEAVEHLEEKNRIVRVLIVDLSSEIIIEVEDSGKGLDDDLKSVLFERRVSTKGKNNDQHGFGLIKVSESVKELGGEISIEKGDLGGALFIVVVQKGEYNHE</sequence>
<evidence type="ECO:0000256" key="7">
    <source>
        <dbReference type="ARBA" id="ARBA00022692"/>
    </source>
</evidence>
<accession>A0A285U062</accession>
<dbReference type="InterPro" id="IPR016120">
    <property type="entry name" value="Sig_transdc_His_kin_SpoOB"/>
</dbReference>
<dbReference type="InterPro" id="IPR035965">
    <property type="entry name" value="PAS-like_dom_sf"/>
</dbReference>
<protein>
    <recommendedName>
        <fullName evidence="3">histidine kinase</fullName>
        <ecNumber evidence="3">2.7.13.3</ecNumber>
    </recommendedName>
</protein>
<dbReference type="SUPFAM" id="SSF55890">
    <property type="entry name" value="Sporulation response regulatory protein Spo0B"/>
    <property type="match status" value="1"/>
</dbReference>
<organism evidence="16 17">
    <name type="scientific">Ureibacillus acetophenoni</name>
    <dbReference type="NCBI Taxonomy" id="614649"/>
    <lineage>
        <taxon>Bacteria</taxon>
        <taxon>Bacillati</taxon>
        <taxon>Bacillota</taxon>
        <taxon>Bacilli</taxon>
        <taxon>Bacillales</taxon>
        <taxon>Caryophanaceae</taxon>
        <taxon>Ureibacillus</taxon>
    </lineage>
</organism>
<keyword evidence="5" id="KW-0597">Phosphoprotein</keyword>
<name>A0A285U062_9BACL</name>
<dbReference type="PANTHER" id="PTHR42878">
    <property type="entry name" value="TWO-COMPONENT HISTIDINE KINASE"/>
    <property type="match status" value="1"/>
</dbReference>
<dbReference type="SMART" id="SM00091">
    <property type="entry name" value="PAS"/>
    <property type="match status" value="1"/>
</dbReference>
<dbReference type="FunFam" id="3.30.450.20:FF:000018">
    <property type="entry name" value="Sensor histidine kinase DcuS"/>
    <property type="match status" value="1"/>
</dbReference>
<dbReference type="InterPro" id="IPR005467">
    <property type="entry name" value="His_kinase_dom"/>
</dbReference>
<evidence type="ECO:0000256" key="3">
    <source>
        <dbReference type="ARBA" id="ARBA00012438"/>
    </source>
</evidence>
<dbReference type="SMART" id="SM00387">
    <property type="entry name" value="HATPase_c"/>
    <property type="match status" value="1"/>
</dbReference>
<dbReference type="InterPro" id="IPR033463">
    <property type="entry name" value="sCache_3"/>
</dbReference>
<dbReference type="CDD" id="cd00130">
    <property type="entry name" value="PAS"/>
    <property type="match status" value="1"/>
</dbReference>
<dbReference type="GO" id="GO:0006355">
    <property type="term" value="P:regulation of DNA-templated transcription"/>
    <property type="evidence" value="ECO:0007669"/>
    <property type="project" value="InterPro"/>
</dbReference>
<evidence type="ECO:0000256" key="4">
    <source>
        <dbReference type="ARBA" id="ARBA00022475"/>
    </source>
</evidence>
<evidence type="ECO:0000256" key="6">
    <source>
        <dbReference type="ARBA" id="ARBA00022679"/>
    </source>
</evidence>
<evidence type="ECO:0000256" key="11">
    <source>
        <dbReference type="ARBA" id="ARBA00022989"/>
    </source>
</evidence>
<evidence type="ECO:0000313" key="17">
    <source>
        <dbReference type="Proteomes" id="UP000219252"/>
    </source>
</evidence>
<dbReference type="Pfam" id="PF17203">
    <property type="entry name" value="sCache_3_2"/>
    <property type="match status" value="1"/>
</dbReference>
<dbReference type="CDD" id="cd18773">
    <property type="entry name" value="PDC1_HK_sensor"/>
    <property type="match status" value="1"/>
</dbReference>
<dbReference type="InterPro" id="IPR003594">
    <property type="entry name" value="HATPase_dom"/>
</dbReference>
<dbReference type="SUPFAM" id="SSF55874">
    <property type="entry name" value="ATPase domain of HSP90 chaperone/DNA topoisomerase II/histidine kinase"/>
    <property type="match status" value="1"/>
</dbReference>
<dbReference type="EMBL" id="OBQC01000001">
    <property type="protein sequence ID" value="SOC35229.1"/>
    <property type="molecule type" value="Genomic_DNA"/>
</dbReference>
<dbReference type="GO" id="GO:0030295">
    <property type="term" value="F:protein kinase activator activity"/>
    <property type="evidence" value="ECO:0007669"/>
    <property type="project" value="TreeGrafter"/>
</dbReference>
<dbReference type="PROSITE" id="PS50109">
    <property type="entry name" value="HIS_KIN"/>
    <property type="match status" value="1"/>
</dbReference>
<dbReference type="OrthoDB" id="9792686at2"/>
<dbReference type="InterPro" id="IPR050351">
    <property type="entry name" value="BphY/WalK/GraS-like"/>
</dbReference>
<keyword evidence="9 16" id="KW-0418">Kinase</keyword>
<keyword evidence="12" id="KW-0902">Two-component regulatory system</keyword>
<dbReference type="Gene3D" id="3.30.565.10">
    <property type="entry name" value="Histidine kinase-like ATPase, C-terminal domain"/>
    <property type="match status" value="1"/>
</dbReference>
<dbReference type="Gene3D" id="3.30.450.20">
    <property type="entry name" value="PAS domain"/>
    <property type="match status" value="2"/>
</dbReference>
<dbReference type="InterPro" id="IPR013767">
    <property type="entry name" value="PAS_fold"/>
</dbReference>
<evidence type="ECO:0000256" key="14">
    <source>
        <dbReference type="SAM" id="Phobius"/>
    </source>
</evidence>
<evidence type="ECO:0000256" key="1">
    <source>
        <dbReference type="ARBA" id="ARBA00000085"/>
    </source>
</evidence>
<comment type="catalytic activity">
    <reaction evidence="1">
        <text>ATP + protein L-histidine = ADP + protein N-phospho-L-histidine.</text>
        <dbReference type="EC" id="2.7.13.3"/>
    </reaction>
</comment>
<keyword evidence="6" id="KW-0808">Transferase</keyword>
<dbReference type="InterPro" id="IPR029151">
    <property type="entry name" value="Sensor-like_sf"/>
</dbReference>
<comment type="subcellular location">
    <subcellularLocation>
        <location evidence="2">Cell membrane</location>
        <topology evidence="2">Multi-pass membrane protein</topology>
    </subcellularLocation>
</comment>
<dbReference type="GO" id="GO:0005524">
    <property type="term" value="F:ATP binding"/>
    <property type="evidence" value="ECO:0007669"/>
    <property type="project" value="UniProtKB-KW"/>
</dbReference>
<dbReference type="PANTHER" id="PTHR42878:SF7">
    <property type="entry name" value="SENSOR HISTIDINE KINASE GLRK"/>
    <property type="match status" value="1"/>
</dbReference>
<evidence type="ECO:0000256" key="12">
    <source>
        <dbReference type="ARBA" id="ARBA00023012"/>
    </source>
</evidence>
<dbReference type="Pfam" id="PF00989">
    <property type="entry name" value="PAS"/>
    <property type="match status" value="1"/>
</dbReference>
<keyword evidence="10" id="KW-0067">ATP-binding</keyword>
<dbReference type="AlphaFoldDB" id="A0A285U062"/>
<reference evidence="17" key="1">
    <citation type="submission" date="2017-08" db="EMBL/GenBank/DDBJ databases">
        <authorList>
            <person name="Varghese N."/>
            <person name="Submissions S."/>
        </authorList>
    </citation>
    <scope>NUCLEOTIDE SEQUENCE [LARGE SCALE GENOMIC DNA]</scope>
    <source>
        <strain evidence="17">JC23</strain>
    </source>
</reference>
<keyword evidence="8" id="KW-0547">Nucleotide-binding</keyword>
<dbReference type="Gene3D" id="1.10.287.130">
    <property type="match status" value="1"/>
</dbReference>
<dbReference type="RefSeq" id="WP_097147871.1">
    <property type="nucleotide sequence ID" value="NZ_OBQC01000001.1"/>
</dbReference>
<dbReference type="InterPro" id="IPR000014">
    <property type="entry name" value="PAS"/>
</dbReference>
<dbReference type="Proteomes" id="UP000219252">
    <property type="component" value="Unassembled WGS sequence"/>
</dbReference>
<evidence type="ECO:0000256" key="10">
    <source>
        <dbReference type="ARBA" id="ARBA00022840"/>
    </source>
</evidence>
<dbReference type="GO" id="GO:0005886">
    <property type="term" value="C:plasma membrane"/>
    <property type="evidence" value="ECO:0007669"/>
    <property type="project" value="UniProtKB-SubCell"/>
</dbReference>
<dbReference type="EC" id="2.7.13.3" evidence="3"/>
<evidence type="ECO:0000256" key="2">
    <source>
        <dbReference type="ARBA" id="ARBA00004651"/>
    </source>
</evidence>